<feature type="compositionally biased region" description="Basic and acidic residues" evidence="1">
    <location>
        <begin position="64"/>
        <end position="73"/>
    </location>
</feature>
<keyword evidence="2" id="KW-0732">Signal</keyword>
<evidence type="ECO:0008006" key="5">
    <source>
        <dbReference type="Google" id="ProtNLM"/>
    </source>
</evidence>
<feature type="signal peptide" evidence="2">
    <location>
        <begin position="1"/>
        <end position="21"/>
    </location>
</feature>
<evidence type="ECO:0000256" key="1">
    <source>
        <dbReference type="SAM" id="MobiDB-lite"/>
    </source>
</evidence>
<dbReference type="Proteomes" id="UP000533080">
    <property type="component" value="Unassembled WGS sequence"/>
</dbReference>
<gene>
    <name evidence="3" type="ORF">HNV28_10760</name>
</gene>
<organism evidence="3 4">
    <name type="scientific">Myxococcus xanthus</name>
    <dbReference type="NCBI Taxonomy" id="34"/>
    <lineage>
        <taxon>Bacteria</taxon>
        <taxon>Pseudomonadati</taxon>
        <taxon>Myxococcota</taxon>
        <taxon>Myxococcia</taxon>
        <taxon>Myxococcales</taxon>
        <taxon>Cystobacterineae</taxon>
        <taxon>Myxococcaceae</taxon>
        <taxon>Myxococcus</taxon>
    </lineage>
</organism>
<sequence>MMPPVRALVLASLLAAGLAAAAPVVQMPEGGRPVEVLAQGVVCGPVRNGWSLGPDGRSVLPPARPDDSTRTQDLKVADTPAQCATSERIITVIATGPLPRIDFSGTSFYPDEGRLELRGVGLLNVGVAWSGKPRGEPERPTMEGQDVCLSPSKPRGLADCAVPVPQGLPTDTSLYWIPPYGRIGPDVKTYDALGNLVDPESLRIRPGRTILTEPLVLSNGIDVSKGPGSVPISHSEAIATADCGTARCEPAEGFISVRNVPGVDATVTLRARLVPRVYFSRGDVLDQAITTTLSVLACPLTAVEGSVLRGAENSALVVRLDPVCAHDPRTLVWTVNGLRVRVERVVKLAEGTYVMLRTGGTSDQQVTITALTSRQDGTVVASETTKTLPLPAPRASLTLPGHGSIDFIPTNRPAEVSMASNAGLGRFVLEPLPGAYSVTTRESVTLIQGEAAPGAFVALRFGYRLPTLPAELATTDLAMVDERFQRVVREASVPARIENLVEFVCADKDGKDQKLEPSRPHRIPYEMRNTCRVIVHRQRLKPEDGNQEVLLRISVTKPDGSVRGGSGVEQRMFLRPQGEQRDIPVPGNLGQYDRITVQVSHVADESRYALSTTDRTGLPSAQWTAIVTGGLFRLYTTAAIPAGLYRATEPTGQLAINFGVVSRLALLNNEGQERLLGIEAGLMGLGLVPQSGDIQFPPTLAVVLGLGLRVPIGPGAAVGAQAWMAYEFRGDIRRRTGGDPTLDPVVPSSKWSFIFGPSISVGNVGFNL</sequence>
<dbReference type="AlphaFoldDB" id="A0A7Y4IHA4"/>
<evidence type="ECO:0000256" key="2">
    <source>
        <dbReference type="SAM" id="SignalP"/>
    </source>
</evidence>
<comment type="caution">
    <text evidence="3">The sequence shown here is derived from an EMBL/GenBank/DDBJ whole genome shotgun (WGS) entry which is preliminary data.</text>
</comment>
<name>A0A7Y4IHA4_MYXXA</name>
<feature type="chain" id="PRO_5031199826" description="Lipoprotein" evidence="2">
    <location>
        <begin position="22"/>
        <end position="768"/>
    </location>
</feature>
<protein>
    <recommendedName>
        <fullName evidence="5">Lipoprotein</fullName>
    </recommendedName>
</protein>
<proteinExistence type="predicted"/>
<reference evidence="3 4" key="1">
    <citation type="submission" date="2020-05" db="EMBL/GenBank/DDBJ databases">
        <authorList>
            <person name="Whitworth D."/>
        </authorList>
    </citation>
    <scope>NUCLEOTIDE SEQUENCE [LARGE SCALE GENOMIC DNA]</scope>
    <source>
        <strain evidence="3 4">AM005</strain>
    </source>
</reference>
<dbReference type="EMBL" id="JABFNT010000027">
    <property type="protein sequence ID" value="NOJ78815.1"/>
    <property type="molecule type" value="Genomic_DNA"/>
</dbReference>
<evidence type="ECO:0000313" key="4">
    <source>
        <dbReference type="Proteomes" id="UP000533080"/>
    </source>
</evidence>
<accession>A0A7Y4IHA4</accession>
<evidence type="ECO:0000313" key="3">
    <source>
        <dbReference type="EMBL" id="NOJ78815.1"/>
    </source>
</evidence>
<feature type="region of interest" description="Disordered" evidence="1">
    <location>
        <begin position="53"/>
        <end position="73"/>
    </location>
</feature>